<protein>
    <recommendedName>
        <fullName evidence="1">AB hydrolase-1 domain-containing protein</fullName>
    </recommendedName>
</protein>
<organism evidence="2 3">
    <name type="scientific">Friedmanniomyces simplex</name>
    <dbReference type="NCBI Taxonomy" id="329884"/>
    <lineage>
        <taxon>Eukaryota</taxon>
        <taxon>Fungi</taxon>
        <taxon>Dikarya</taxon>
        <taxon>Ascomycota</taxon>
        <taxon>Pezizomycotina</taxon>
        <taxon>Dothideomycetes</taxon>
        <taxon>Dothideomycetidae</taxon>
        <taxon>Mycosphaerellales</taxon>
        <taxon>Teratosphaeriaceae</taxon>
        <taxon>Friedmanniomyces</taxon>
    </lineage>
</organism>
<keyword evidence="3" id="KW-1185">Reference proteome</keyword>
<dbReference type="SUPFAM" id="SSF53474">
    <property type="entry name" value="alpha/beta-Hydrolases"/>
    <property type="match status" value="1"/>
</dbReference>
<dbReference type="EMBL" id="NAJQ01000167">
    <property type="protein sequence ID" value="TKA76326.1"/>
    <property type="molecule type" value="Genomic_DNA"/>
</dbReference>
<dbReference type="STRING" id="329884.A0A4U0XJF3"/>
<evidence type="ECO:0000313" key="2">
    <source>
        <dbReference type="EMBL" id="TKA76326.1"/>
    </source>
</evidence>
<dbReference type="Proteomes" id="UP000309340">
    <property type="component" value="Unassembled WGS sequence"/>
</dbReference>
<dbReference type="InterPro" id="IPR029058">
    <property type="entry name" value="AB_hydrolase_fold"/>
</dbReference>
<proteinExistence type="predicted"/>
<dbReference type="PANTHER" id="PTHR37017">
    <property type="entry name" value="AB HYDROLASE-1 DOMAIN-CONTAINING PROTEIN-RELATED"/>
    <property type="match status" value="1"/>
</dbReference>
<dbReference type="Gene3D" id="3.40.50.1820">
    <property type="entry name" value="alpha/beta hydrolase"/>
    <property type="match status" value="1"/>
</dbReference>
<name>A0A4U0XJF3_9PEZI</name>
<sequence>MPSPSSHPKPALVIVPGACHHPSHYAGLSSRLAAAGYESTTVDLPSTGGGGDEKPVQTLNPDIETIQHAIRSQLSRGRNVVLIMHSFGGITGSAAVQGFLRPTQHEGDFGVGVVKLIYLAGIICEPGRTVLEQGGGAHPPLVHFPLPDPKDAGWLTFHNPAQTFYAECAPDVQEASVARLRLFSEAPGHDIVPYSGWKDVDSYYLLCGKDQVLPVSVQQAWISNPSGRWKRVERLETDHSPFLSPPDETAGFVVRCLEDGS</sequence>
<dbReference type="InterPro" id="IPR000073">
    <property type="entry name" value="AB_hydrolase_1"/>
</dbReference>
<dbReference type="InterPro" id="IPR052897">
    <property type="entry name" value="Sec-Metab_Biosynth_Hydrolase"/>
</dbReference>
<dbReference type="OrthoDB" id="1263307at2759"/>
<reference evidence="2 3" key="1">
    <citation type="submission" date="2017-03" db="EMBL/GenBank/DDBJ databases">
        <title>Genomes of endolithic fungi from Antarctica.</title>
        <authorList>
            <person name="Coleine C."/>
            <person name="Masonjones S."/>
            <person name="Stajich J.E."/>
        </authorList>
    </citation>
    <scope>NUCLEOTIDE SEQUENCE [LARGE SCALE GENOMIC DNA]</scope>
    <source>
        <strain evidence="2 3">CCFEE 5184</strain>
    </source>
</reference>
<dbReference type="PANTHER" id="PTHR37017:SF11">
    <property type="entry name" value="ESTERASE_LIPASE_THIOESTERASE DOMAIN-CONTAINING PROTEIN"/>
    <property type="match status" value="1"/>
</dbReference>
<evidence type="ECO:0000313" key="3">
    <source>
        <dbReference type="Proteomes" id="UP000309340"/>
    </source>
</evidence>
<evidence type="ECO:0000259" key="1">
    <source>
        <dbReference type="Pfam" id="PF12697"/>
    </source>
</evidence>
<gene>
    <name evidence="2" type="ORF">B0A55_04189</name>
</gene>
<accession>A0A4U0XJF3</accession>
<dbReference type="AlphaFoldDB" id="A0A4U0XJF3"/>
<comment type="caution">
    <text evidence="2">The sequence shown here is derived from an EMBL/GenBank/DDBJ whole genome shotgun (WGS) entry which is preliminary data.</text>
</comment>
<feature type="domain" description="AB hydrolase-1" evidence="1">
    <location>
        <begin position="12"/>
        <end position="250"/>
    </location>
</feature>
<dbReference type="Pfam" id="PF12697">
    <property type="entry name" value="Abhydrolase_6"/>
    <property type="match status" value="1"/>
</dbReference>